<evidence type="ECO:0000313" key="1">
    <source>
        <dbReference type="EMBL" id="KAJ9095968.1"/>
    </source>
</evidence>
<dbReference type="EMBL" id="JASBWT010000020">
    <property type="protein sequence ID" value="KAJ9095968.1"/>
    <property type="molecule type" value="Genomic_DNA"/>
</dbReference>
<sequence>MAKSKVITKKQQKKQQQGGSLRRKETAQDQSYTVPQLIEQAHNLLAQQHFEQAIRKLDHALALEPENREARELAGIAECEEGDVEKGRAHLQQLISQPAAESTQPPASASPYLYLAQTALSPQEALQHYESALQVLQRRLESMTSGATAAATGNEGMSGIAQEQGEEETEQEVRKECVMALVAMVEIWMSDLCFEPDAPTQCNTLISRALHISPDDPDALLTLASIRMSESNPREAAEIVVRVADAVLRVAERLEMKADELEKVQAQLQAQVDADADFTLDESETTDLELPPMQTRYLVTRLLLEHSDFVRALKMVDTIRGEDDEDVEGCYLEGWGWYCRGKALEDGVASAETETGDEGTVRVEECYMEALGSLMECQSLHAQQSHPDEGILAHVNELVAELEGKGVKVDVGDDDDDEGEDGEGDVEMS</sequence>
<proteinExistence type="predicted"/>
<comment type="caution">
    <text evidence="1">The sequence shown here is derived from an EMBL/GenBank/DDBJ whole genome shotgun (WGS) entry which is preliminary data.</text>
</comment>
<name>A0ACC2VA42_9TREE</name>
<organism evidence="1 2">
    <name type="scientific">Naganishia friedmannii</name>
    <dbReference type="NCBI Taxonomy" id="89922"/>
    <lineage>
        <taxon>Eukaryota</taxon>
        <taxon>Fungi</taxon>
        <taxon>Dikarya</taxon>
        <taxon>Basidiomycota</taxon>
        <taxon>Agaricomycotina</taxon>
        <taxon>Tremellomycetes</taxon>
        <taxon>Filobasidiales</taxon>
        <taxon>Filobasidiaceae</taxon>
        <taxon>Naganishia</taxon>
    </lineage>
</organism>
<protein>
    <submittedName>
        <fullName evidence="1">Uncharacterized protein</fullName>
    </submittedName>
</protein>
<evidence type="ECO:0000313" key="2">
    <source>
        <dbReference type="Proteomes" id="UP001227268"/>
    </source>
</evidence>
<keyword evidence="2" id="KW-1185">Reference proteome</keyword>
<accession>A0ACC2VA42</accession>
<dbReference type="Proteomes" id="UP001227268">
    <property type="component" value="Unassembled WGS sequence"/>
</dbReference>
<gene>
    <name evidence="1" type="ORF">QFC21_005330</name>
</gene>
<reference evidence="1" key="1">
    <citation type="submission" date="2023-04" db="EMBL/GenBank/DDBJ databases">
        <title>Draft Genome sequencing of Naganishia species isolated from polar environments using Oxford Nanopore Technology.</title>
        <authorList>
            <person name="Leo P."/>
            <person name="Venkateswaran K."/>
        </authorList>
    </citation>
    <scope>NUCLEOTIDE SEQUENCE</scope>
    <source>
        <strain evidence="1">MNA-CCFEE 5423</strain>
    </source>
</reference>